<dbReference type="EMBL" id="QXGA01000378">
    <property type="protein sequence ID" value="KAE9146918.1"/>
    <property type="molecule type" value="Genomic_DNA"/>
</dbReference>
<reference evidence="8 9" key="1">
    <citation type="submission" date="2018-08" db="EMBL/GenBank/DDBJ databases">
        <title>Genomic investigation of the strawberry pathogen Phytophthora fragariae indicates pathogenicity is determined by transcriptional variation in three key races.</title>
        <authorList>
            <person name="Adams T.M."/>
            <person name="Armitage A.D."/>
            <person name="Sobczyk M.K."/>
            <person name="Bates H.J."/>
            <person name="Dunwell J.M."/>
            <person name="Nellist C.F."/>
            <person name="Harrison R.J."/>
        </authorList>
    </citation>
    <scope>NUCLEOTIDE SEQUENCE [LARGE SCALE GENOMIC DNA]</scope>
    <source>
        <strain evidence="7 13">BC-23</strain>
        <strain evidence="6 9">NOV-27</strain>
        <strain evidence="5 10">NOV-5</strain>
        <strain evidence="3 11">NOV-71</strain>
        <strain evidence="1 8">NOV-9</strain>
        <strain evidence="4 14">ONT-3</strain>
        <strain evidence="2 12">SCRP245</strain>
    </source>
</reference>
<evidence type="ECO:0000313" key="12">
    <source>
        <dbReference type="Proteomes" id="UP000460718"/>
    </source>
</evidence>
<evidence type="ECO:0000313" key="3">
    <source>
        <dbReference type="EMBL" id="KAE9117758.1"/>
    </source>
</evidence>
<accession>A0A6A3SJ06</accession>
<evidence type="ECO:0000313" key="14">
    <source>
        <dbReference type="Proteomes" id="UP000488956"/>
    </source>
</evidence>
<dbReference type="Proteomes" id="UP000488956">
    <property type="component" value="Unassembled WGS sequence"/>
</dbReference>
<evidence type="ECO:0000313" key="10">
    <source>
        <dbReference type="Proteomes" id="UP000440732"/>
    </source>
</evidence>
<evidence type="ECO:0000313" key="4">
    <source>
        <dbReference type="EMBL" id="KAE9135452.1"/>
    </source>
</evidence>
<evidence type="ECO:0000313" key="6">
    <source>
        <dbReference type="EMBL" id="KAE9216338.1"/>
    </source>
</evidence>
<keyword evidence="9" id="KW-1185">Reference proteome</keyword>
<protein>
    <submittedName>
        <fullName evidence="3">Uncharacterized protein</fullName>
    </submittedName>
</protein>
<dbReference type="Proteomes" id="UP000429523">
    <property type="component" value="Unassembled WGS sequence"/>
</dbReference>
<dbReference type="EMBL" id="QXGF01000444">
    <property type="protein sequence ID" value="KAE8940141.1"/>
    <property type="molecule type" value="Genomic_DNA"/>
</dbReference>
<organism evidence="3 11">
    <name type="scientific">Phytophthora fragariae</name>
    <dbReference type="NCBI Taxonomy" id="53985"/>
    <lineage>
        <taxon>Eukaryota</taxon>
        <taxon>Sar</taxon>
        <taxon>Stramenopiles</taxon>
        <taxon>Oomycota</taxon>
        <taxon>Peronosporomycetes</taxon>
        <taxon>Peronosporales</taxon>
        <taxon>Peronosporaceae</taxon>
        <taxon>Phytophthora</taxon>
    </lineage>
</organism>
<proteinExistence type="predicted"/>
<dbReference type="EMBL" id="QXFZ01000405">
    <property type="protein sequence ID" value="KAE9117758.1"/>
    <property type="molecule type" value="Genomic_DNA"/>
</dbReference>
<dbReference type="AlphaFoldDB" id="A0A6A3SJ06"/>
<evidence type="ECO:0000313" key="7">
    <source>
        <dbReference type="EMBL" id="KAE9252723.1"/>
    </source>
</evidence>
<evidence type="ECO:0000313" key="9">
    <source>
        <dbReference type="Proteomes" id="UP000433483"/>
    </source>
</evidence>
<evidence type="ECO:0000313" key="11">
    <source>
        <dbReference type="Proteomes" id="UP000441208"/>
    </source>
</evidence>
<dbReference type="Proteomes" id="UP000440732">
    <property type="component" value="Unassembled WGS sequence"/>
</dbReference>
<evidence type="ECO:0000313" key="13">
    <source>
        <dbReference type="Proteomes" id="UP000476176"/>
    </source>
</evidence>
<dbReference type="Proteomes" id="UP000433483">
    <property type="component" value="Unassembled WGS sequence"/>
</dbReference>
<evidence type="ECO:0000313" key="5">
    <source>
        <dbReference type="EMBL" id="KAE9146918.1"/>
    </source>
</evidence>
<evidence type="ECO:0000313" key="8">
    <source>
        <dbReference type="Proteomes" id="UP000429523"/>
    </source>
</evidence>
<dbReference type="EMBL" id="QXGC01000048">
    <property type="protein sequence ID" value="KAE9252723.1"/>
    <property type="molecule type" value="Genomic_DNA"/>
</dbReference>
<dbReference type="Proteomes" id="UP000476176">
    <property type="component" value="Unassembled WGS sequence"/>
</dbReference>
<dbReference type="EMBL" id="QXGB01000403">
    <property type="protein sequence ID" value="KAE9216338.1"/>
    <property type="molecule type" value="Genomic_DNA"/>
</dbReference>
<dbReference type="Proteomes" id="UP000460718">
    <property type="component" value="Unassembled WGS sequence"/>
</dbReference>
<gene>
    <name evidence="7" type="ORF">PF004_g1849</name>
    <name evidence="6" type="ORF">PF005_g9098</name>
    <name evidence="5" type="ORF">PF006_g8356</name>
    <name evidence="3" type="ORF">PF007_g9166</name>
    <name evidence="1" type="ORF">PF009_g10043</name>
    <name evidence="4" type="ORF">PF010_g2093</name>
    <name evidence="2" type="ORF">PF011_g1710</name>
</gene>
<sequence length="421" mass="47514">MNQCAVRDALAPVISNIVGVYDSIVSWRRSNGDLFYSVQSNDLVVRRYGHESHDFPETAKSGRISRLKSQLTDFLWQIGEGKKIEELFSLFTTPSKQDAQPPNPSKTCVKTVIHLRELIFHSTSCGFAEVIAVPKEEWFALFRGMQELSPPNCAGITFSAFRTFLVDPFHQFFWKQYVHQIREQANSNRELINRALLESFEASKGLTHGGHRSNNEADSTDGIIEETFMVPWQEFVESLTSFHMILGLTALCPSDCCRLLYRFDIQGNGRISIQTFRDTLLHALDDIDAATNEFDFTKSRTSKPSHALNGKRPLKVAIATGHRRPDLELFTSSEAVHKLFAARANIRPDNSTRTKTTSTSTNVVTALRASANTHLARIRNLPISHLLREGVNFRPSRRDLYHCDDEKGSTQAEAMGAEESY</sequence>
<dbReference type="EMBL" id="QXFX01000055">
    <property type="protein sequence ID" value="KAE9135452.1"/>
    <property type="molecule type" value="Genomic_DNA"/>
</dbReference>
<name>A0A6A3SJ06_9STRA</name>
<dbReference type="Proteomes" id="UP000441208">
    <property type="component" value="Unassembled WGS sequence"/>
</dbReference>
<dbReference type="OrthoDB" id="92519at2759"/>
<comment type="caution">
    <text evidence="3">The sequence shown here is derived from an EMBL/GenBank/DDBJ whole genome shotgun (WGS) entry which is preliminary data.</text>
</comment>
<evidence type="ECO:0000313" key="2">
    <source>
        <dbReference type="EMBL" id="KAE9028106.1"/>
    </source>
</evidence>
<dbReference type="EMBL" id="QXFW01000049">
    <property type="protein sequence ID" value="KAE9028106.1"/>
    <property type="molecule type" value="Genomic_DNA"/>
</dbReference>
<evidence type="ECO:0000313" key="1">
    <source>
        <dbReference type="EMBL" id="KAE8940141.1"/>
    </source>
</evidence>